<keyword evidence="4 5" id="KW-0833">Ubl conjugation pathway</keyword>
<evidence type="ECO:0000259" key="7">
    <source>
        <dbReference type="PROSITE" id="PS50237"/>
    </source>
</evidence>
<reference evidence="8 9" key="1">
    <citation type="submission" date="2024-02" db="EMBL/GenBank/DDBJ databases">
        <title>De novo assembly and annotation of 12 fungi associated with fruit tree decline syndrome in Ontario, Canada.</title>
        <authorList>
            <person name="Sulman M."/>
            <person name="Ellouze W."/>
            <person name="Ilyukhin E."/>
        </authorList>
    </citation>
    <scope>NUCLEOTIDE SEQUENCE [LARGE SCALE GENOMIC DNA]</scope>
    <source>
        <strain evidence="8 9">M1-105</strain>
    </source>
</reference>
<dbReference type="Gene3D" id="3.90.1750.10">
    <property type="entry name" value="Hect, E3 ligase catalytic domains"/>
    <property type="match status" value="1"/>
</dbReference>
<organism evidence="8 9">
    <name type="scientific">Neofusicoccum ribis</name>
    <dbReference type="NCBI Taxonomy" id="45134"/>
    <lineage>
        <taxon>Eukaryota</taxon>
        <taxon>Fungi</taxon>
        <taxon>Dikarya</taxon>
        <taxon>Ascomycota</taxon>
        <taxon>Pezizomycotina</taxon>
        <taxon>Dothideomycetes</taxon>
        <taxon>Dothideomycetes incertae sedis</taxon>
        <taxon>Botryosphaeriales</taxon>
        <taxon>Botryosphaeriaceae</taxon>
        <taxon>Neofusicoccum</taxon>
    </lineage>
</organism>
<sequence>MFQTFTGSSRRPRQVNLSGRVSNPFAQPGVGQGSQSAVQSAQQERAQRQRERDRLNAAKRIQRVWRGHACRRSLYDQIRSDWDQLENKAADADVPYASEADAFLQLQRLLLFMNLRNAQDHKRLARYCGRANKTPYTGGPWPMAYLRLQQAILESLKRQLNTMLLEDTARVDQLGKRRKNTGSLVLEAPAVLPSLETLSFLNELIPKEAATKSHIYYQVMAMLTEEAFEAGLQQGMPPPYLKLPRVGSHSYQVSSDWKADTLTADESKALQVQKQTLLRAVAGPLNQFHANTEQAYEAFAGYYLHLKTLSSGDAYSCGRTTGKEWLDHLAASLNVKLLAHSVAELVRTSRLDQYNLSAENRVRLLGCFIYCHRHAHNFRNAHEYSSQKDFVSVVSNLLSSVADDVSLDTATIGDSDDESGWKRQSARRMTLPPFLQEQITSLVDESSIRSLLADRTSDSLDDEARELASYALTLIRFFPRRGDEIRMWLYLGSSDVRSTPAIKYFWQAVRATSVVQQVSRDSRAAIELLKDKKSTSAAYSWQAPTNADAGNSGITKEWQVILIFLELYIFVLKVMDDEEFFSGGNVMSVENGSRSSRTRENALPLADVRDLTVFLKNLGFTMYFNASEILGDDQRDSSSTGAIRDFFRLSATSNNAPEVSEQDRKPEQHSIGGITGMSLDYVKGLVTGLLRMVYERDSRRKFLPADHWLMTSRFDMGGFISAVVQEEENRNRIQEEDNEDLGQEADQDIDGLELQQDPAPLIGTRRTQQARHLDRLQIQQRRASRKRYLQLVAPRLEILQNMPFFIPFTTRVQIFREFVRLDQMKRRHGRIDPDQWRMAMMHDLASREPIERHHAKVRRKHEFDDAFEQFFKLGEALKEPIQITFVDQFDTVEAGIDGGGVTKEFLTSVSSQAFAPAENGIDLFVENEAHLLYPNPSAVEHQKEILREAGVRENSKLWKDTVQELLERYEFLGRIVGKCLYEGILVDINFAPFFLLKWALTGGTNSAAKETGYRANLNDLRDLDEDLYQGLLTLKNYPGNVEEDFSLNFTITDVIRTDTSTGQQITRTKDLVSDGSNMPVTNENRLVYISYVARHRLQVQPAPQTAAFLRGLSTMISPSWLSMFNQSESQTLIGGTSSSIDVADLRAHTQYGGLYVIGDDRLEHPSVQLFWRVMESLSDDERRAVLKFVTSTPRAPLLGFSSLNPRFSIRDAGHDVTRLPSTSTCVNLLKLPLYKDERTLREKLLYAVNSGAGFDLS</sequence>
<dbReference type="GO" id="GO:0016874">
    <property type="term" value="F:ligase activity"/>
    <property type="evidence" value="ECO:0007669"/>
    <property type="project" value="UniProtKB-KW"/>
</dbReference>
<feature type="active site" description="Glycyl thioester intermediate" evidence="5">
    <location>
        <position position="1225"/>
    </location>
</feature>
<evidence type="ECO:0000256" key="4">
    <source>
        <dbReference type="ARBA" id="ARBA00022786"/>
    </source>
</evidence>
<dbReference type="Proteomes" id="UP001521116">
    <property type="component" value="Unassembled WGS sequence"/>
</dbReference>
<evidence type="ECO:0000256" key="3">
    <source>
        <dbReference type="ARBA" id="ARBA00022679"/>
    </source>
</evidence>
<proteinExistence type="predicted"/>
<dbReference type="PANTHER" id="PTHR45700">
    <property type="entry name" value="UBIQUITIN-PROTEIN LIGASE E3C"/>
    <property type="match status" value="1"/>
</dbReference>
<evidence type="ECO:0000256" key="2">
    <source>
        <dbReference type="ARBA" id="ARBA00012485"/>
    </source>
</evidence>
<dbReference type="InterPro" id="IPR044611">
    <property type="entry name" value="E3A/B/C-like"/>
</dbReference>
<evidence type="ECO:0000256" key="6">
    <source>
        <dbReference type="SAM" id="MobiDB-lite"/>
    </source>
</evidence>
<dbReference type="PROSITE" id="PS50096">
    <property type="entry name" value="IQ"/>
    <property type="match status" value="1"/>
</dbReference>
<feature type="compositionally biased region" description="Low complexity" evidence="6">
    <location>
        <begin position="33"/>
        <end position="44"/>
    </location>
</feature>
<dbReference type="PROSITE" id="PS50237">
    <property type="entry name" value="HECT"/>
    <property type="match status" value="1"/>
</dbReference>
<evidence type="ECO:0000313" key="8">
    <source>
        <dbReference type="EMBL" id="KAL1624802.1"/>
    </source>
</evidence>
<protein>
    <recommendedName>
        <fullName evidence="2">HECT-type E3 ubiquitin transferase</fullName>
        <ecNumber evidence="2">2.3.2.26</ecNumber>
    </recommendedName>
</protein>
<evidence type="ECO:0000256" key="5">
    <source>
        <dbReference type="PROSITE-ProRule" id="PRU00104"/>
    </source>
</evidence>
<gene>
    <name evidence="8" type="primary">HUL5</name>
    <name evidence="8" type="ORF">SLS56_007602</name>
</gene>
<feature type="domain" description="HECT" evidence="7">
    <location>
        <begin position="877"/>
        <end position="1257"/>
    </location>
</feature>
<feature type="compositionally biased region" description="Polar residues" evidence="6">
    <location>
        <begin position="1"/>
        <end position="25"/>
    </location>
</feature>
<dbReference type="InterPro" id="IPR000569">
    <property type="entry name" value="HECT_dom"/>
</dbReference>
<keyword evidence="9" id="KW-1185">Reference proteome</keyword>
<evidence type="ECO:0000313" key="9">
    <source>
        <dbReference type="Proteomes" id="UP001521116"/>
    </source>
</evidence>
<comment type="catalytic activity">
    <reaction evidence="1">
        <text>S-ubiquitinyl-[E2 ubiquitin-conjugating enzyme]-L-cysteine + [acceptor protein]-L-lysine = [E2 ubiquitin-conjugating enzyme]-L-cysteine + N(6)-ubiquitinyl-[acceptor protein]-L-lysine.</text>
        <dbReference type="EC" id="2.3.2.26"/>
    </reaction>
</comment>
<keyword evidence="3" id="KW-0808">Transferase</keyword>
<comment type="caution">
    <text evidence="8">The sequence shown here is derived from an EMBL/GenBank/DDBJ whole genome shotgun (WGS) entry which is preliminary data.</text>
</comment>
<dbReference type="Gene3D" id="3.30.2160.10">
    <property type="entry name" value="Hect, E3 ligase catalytic domain"/>
    <property type="match status" value="1"/>
</dbReference>
<name>A0ABR3SMG4_9PEZI</name>
<dbReference type="Pfam" id="PF00632">
    <property type="entry name" value="HECT"/>
    <property type="match status" value="1"/>
</dbReference>
<dbReference type="PANTHER" id="PTHR45700:SF2">
    <property type="entry name" value="UBIQUITIN-PROTEIN LIGASE E3C"/>
    <property type="match status" value="1"/>
</dbReference>
<dbReference type="EMBL" id="JAJVDC020000101">
    <property type="protein sequence ID" value="KAL1624802.1"/>
    <property type="molecule type" value="Genomic_DNA"/>
</dbReference>
<dbReference type="SMART" id="SM00119">
    <property type="entry name" value="HECTc"/>
    <property type="match status" value="1"/>
</dbReference>
<dbReference type="EC" id="2.3.2.26" evidence="2"/>
<dbReference type="InterPro" id="IPR035983">
    <property type="entry name" value="Hect_E3_ubiquitin_ligase"/>
</dbReference>
<dbReference type="SUPFAM" id="SSF56204">
    <property type="entry name" value="Hect, E3 ligase catalytic domain"/>
    <property type="match status" value="1"/>
</dbReference>
<accession>A0ABR3SMG4</accession>
<keyword evidence="8" id="KW-0436">Ligase</keyword>
<evidence type="ECO:0000256" key="1">
    <source>
        <dbReference type="ARBA" id="ARBA00000885"/>
    </source>
</evidence>
<dbReference type="Gene3D" id="3.30.2410.10">
    <property type="entry name" value="Hect, E3 ligase catalytic domain"/>
    <property type="match status" value="1"/>
</dbReference>
<dbReference type="CDD" id="cd00078">
    <property type="entry name" value="HECTc"/>
    <property type="match status" value="1"/>
</dbReference>
<feature type="region of interest" description="Disordered" evidence="6">
    <location>
        <begin position="1"/>
        <end position="53"/>
    </location>
</feature>
<dbReference type="CDD" id="cd23767">
    <property type="entry name" value="IQCD"/>
    <property type="match status" value="1"/>
</dbReference>